<dbReference type="InterPro" id="IPR010649">
    <property type="entry name" value="NapE_TorE"/>
</dbReference>
<evidence type="ECO:0008006" key="3">
    <source>
        <dbReference type="Google" id="ProtNLM"/>
    </source>
</evidence>
<evidence type="ECO:0000313" key="1">
    <source>
        <dbReference type="EMBL" id="AQQ66533.1"/>
    </source>
</evidence>
<gene>
    <name evidence="1" type="ORF">Mag101_01880</name>
</gene>
<name>A0A1Q2M1F8_9GAMM</name>
<evidence type="ECO:0000313" key="2">
    <source>
        <dbReference type="Proteomes" id="UP000188219"/>
    </source>
</evidence>
<keyword evidence="2" id="KW-1185">Reference proteome</keyword>
<protein>
    <recommendedName>
        <fullName evidence="3">Sulfite exporter TauE/SafE family protein</fullName>
    </recommendedName>
</protein>
<dbReference type="Pfam" id="PF06796">
    <property type="entry name" value="NapE"/>
    <property type="match status" value="1"/>
</dbReference>
<dbReference type="AlphaFoldDB" id="A0A1Q2M1F8"/>
<dbReference type="EMBL" id="CP019650">
    <property type="protein sequence ID" value="AQQ66533.1"/>
    <property type="molecule type" value="Genomic_DNA"/>
</dbReference>
<dbReference type="OrthoDB" id="7596241at2"/>
<proteinExistence type="predicted"/>
<accession>A0A1Q2M1F8</accession>
<organism evidence="1 2">
    <name type="scientific">Microbulbifer agarilyticus</name>
    <dbReference type="NCBI Taxonomy" id="260552"/>
    <lineage>
        <taxon>Bacteria</taxon>
        <taxon>Pseudomonadati</taxon>
        <taxon>Pseudomonadota</taxon>
        <taxon>Gammaproteobacteria</taxon>
        <taxon>Cellvibrionales</taxon>
        <taxon>Microbulbiferaceae</taxon>
        <taxon>Microbulbifer</taxon>
    </lineage>
</organism>
<sequence length="40" mass="4210">MVLFISIFLFPILAVIVAGGHGFVACITQMIFGPPGTLMS</sequence>
<dbReference type="Proteomes" id="UP000188219">
    <property type="component" value="Chromosome"/>
</dbReference>
<dbReference type="KEGG" id="maga:Mag101_01880"/>
<reference evidence="1" key="1">
    <citation type="submission" date="2017-02" db="EMBL/GenBank/DDBJ databases">
        <title>Genome of Microbulbifer agarilyticus GP101.</title>
        <authorList>
            <person name="Jung J."/>
            <person name="Bae S.S."/>
            <person name="Baek K."/>
        </authorList>
    </citation>
    <scope>NUCLEOTIDE SEQUENCE [LARGE SCALE GENOMIC DNA]</scope>
    <source>
        <strain evidence="1">GP101</strain>
    </source>
</reference>